<evidence type="ECO:0000313" key="1">
    <source>
        <dbReference type="EMBL" id="KAJ1353656.1"/>
    </source>
</evidence>
<sequence length="71" mass="8261">MKTKTFSQYDAMIEGKLEYNLKRRHSTAWREHSSPSNHWYKYTPSRMASNGATAAFADLLDIPYSNINYTP</sequence>
<keyword evidence="2" id="KW-1185">Reference proteome</keyword>
<dbReference type="AlphaFoldDB" id="A0AAD5MT91"/>
<name>A0AAD5MT91_PARTN</name>
<protein>
    <submittedName>
        <fullName evidence="1">Uncharacterized protein</fullName>
    </submittedName>
</protein>
<reference evidence="1" key="1">
    <citation type="submission" date="2021-06" db="EMBL/GenBank/DDBJ databases">
        <title>Parelaphostrongylus tenuis whole genome reference sequence.</title>
        <authorList>
            <person name="Garwood T.J."/>
            <person name="Larsen P.A."/>
            <person name="Fountain-Jones N.M."/>
            <person name="Garbe J.R."/>
            <person name="Macchietto M.G."/>
            <person name="Kania S.A."/>
            <person name="Gerhold R.W."/>
            <person name="Richards J.E."/>
            <person name="Wolf T.M."/>
        </authorList>
    </citation>
    <scope>NUCLEOTIDE SEQUENCE</scope>
    <source>
        <strain evidence="1">MNPRO001-30</strain>
        <tissue evidence="1">Meninges</tissue>
    </source>
</reference>
<evidence type="ECO:0000313" key="2">
    <source>
        <dbReference type="Proteomes" id="UP001196413"/>
    </source>
</evidence>
<comment type="caution">
    <text evidence="1">The sequence shown here is derived from an EMBL/GenBank/DDBJ whole genome shotgun (WGS) entry which is preliminary data.</text>
</comment>
<dbReference type="EMBL" id="JAHQIW010001798">
    <property type="protein sequence ID" value="KAJ1353656.1"/>
    <property type="molecule type" value="Genomic_DNA"/>
</dbReference>
<organism evidence="1 2">
    <name type="scientific">Parelaphostrongylus tenuis</name>
    <name type="common">Meningeal worm</name>
    <dbReference type="NCBI Taxonomy" id="148309"/>
    <lineage>
        <taxon>Eukaryota</taxon>
        <taxon>Metazoa</taxon>
        <taxon>Ecdysozoa</taxon>
        <taxon>Nematoda</taxon>
        <taxon>Chromadorea</taxon>
        <taxon>Rhabditida</taxon>
        <taxon>Rhabditina</taxon>
        <taxon>Rhabditomorpha</taxon>
        <taxon>Strongyloidea</taxon>
        <taxon>Metastrongylidae</taxon>
        <taxon>Parelaphostrongylus</taxon>
    </lineage>
</organism>
<gene>
    <name evidence="1" type="ORF">KIN20_010333</name>
</gene>
<dbReference type="Proteomes" id="UP001196413">
    <property type="component" value="Unassembled WGS sequence"/>
</dbReference>
<proteinExistence type="predicted"/>
<accession>A0AAD5MT91</accession>